<gene>
    <name evidence="2" type="ORF">QCA50_002786</name>
</gene>
<dbReference type="Proteomes" id="UP001385951">
    <property type="component" value="Unassembled WGS sequence"/>
</dbReference>
<dbReference type="InterPro" id="IPR007720">
    <property type="entry name" value="PigQ/GPI1"/>
</dbReference>
<proteinExistence type="predicted"/>
<feature type="transmembrane region" description="Helical" evidence="1">
    <location>
        <begin position="471"/>
        <end position="497"/>
    </location>
</feature>
<keyword evidence="1" id="KW-0812">Transmembrane</keyword>
<feature type="transmembrane region" description="Helical" evidence="1">
    <location>
        <begin position="441"/>
        <end position="465"/>
    </location>
</feature>
<keyword evidence="3" id="KW-1185">Reference proteome</keyword>
<dbReference type="GO" id="GO:0016020">
    <property type="term" value="C:membrane"/>
    <property type="evidence" value="ECO:0007669"/>
    <property type="project" value="InterPro"/>
</dbReference>
<feature type="transmembrane region" description="Helical" evidence="1">
    <location>
        <begin position="336"/>
        <end position="354"/>
    </location>
</feature>
<organism evidence="2 3">
    <name type="scientific">Cerrena zonata</name>
    <dbReference type="NCBI Taxonomy" id="2478898"/>
    <lineage>
        <taxon>Eukaryota</taxon>
        <taxon>Fungi</taxon>
        <taxon>Dikarya</taxon>
        <taxon>Basidiomycota</taxon>
        <taxon>Agaricomycotina</taxon>
        <taxon>Agaricomycetes</taxon>
        <taxon>Polyporales</taxon>
        <taxon>Cerrenaceae</taxon>
        <taxon>Cerrena</taxon>
    </lineage>
</organism>
<keyword evidence="1" id="KW-0472">Membrane</keyword>
<dbReference type="PANTHER" id="PTHR21329:SF3">
    <property type="entry name" value="PHOSPHATIDYLINOSITOL N-ACETYLGLUCOSAMINYLTRANSFERASE SUBUNIT Q"/>
    <property type="match status" value="1"/>
</dbReference>
<keyword evidence="1" id="KW-1133">Transmembrane helix</keyword>
<evidence type="ECO:0000256" key="1">
    <source>
        <dbReference type="SAM" id="Phobius"/>
    </source>
</evidence>
<reference evidence="2 3" key="1">
    <citation type="submission" date="2022-09" db="EMBL/GenBank/DDBJ databases">
        <authorList>
            <person name="Palmer J.M."/>
        </authorList>
    </citation>
    <scope>NUCLEOTIDE SEQUENCE [LARGE SCALE GENOMIC DNA]</scope>
    <source>
        <strain evidence="2 3">DSM 7382</strain>
    </source>
</reference>
<dbReference type="GO" id="GO:0006506">
    <property type="term" value="P:GPI anchor biosynthetic process"/>
    <property type="evidence" value="ECO:0007669"/>
    <property type="project" value="InterPro"/>
</dbReference>
<evidence type="ECO:0000313" key="3">
    <source>
        <dbReference type="Proteomes" id="UP001385951"/>
    </source>
</evidence>
<accession>A0AAW0GV04</accession>
<name>A0AAW0GV04_9APHY</name>
<protein>
    <submittedName>
        <fullName evidence="2">Uncharacterized protein</fullName>
    </submittedName>
</protein>
<evidence type="ECO:0000313" key="2">
    <source>
        <dbReference type="EMBL" id="KAK7693220.1"/>
    </source>
</evidence>
<feature type="transmembrane region" description="Helical" evidence="1">
    <location>
        <begin position="361"/>
        <end position="381"/>
    </location>
</feature>
<dbReference type="PANTHER" id="PTHR21329">
    <property type="entry name" value="PHOSPHATIDYLINOSITOL N-ACETYLGLUCOSAMINYLTRANSFERASE SUBUNIT Q-RELATED"/>
    <property type="match status" value="1"/>
</dbReference>
<sequence length="583" mass="65693">MNDSLVVLWPKDLKNEIEGYCVGWRLPIICVASVLHAESENEAESLLVDSAGHKDSTQSKSCVTSSSVLGYFSKDKETQNFTLKSQDSQLDCRKLQVIYYQRPNLRSMEIYALDFRIYNFTPANGGNQKDASFSSVLSLDFTRPSASSSPLDVDTLGYMNHSASLHHALHQQTSPYGSMSSFVQHSTAYLNGSTTKLSSRIQAISLPRIWGSGTLFESVRIINQIMITILATAQQLNVRLEQILSMPTQFPRMYHAISSPSSRSISYYVNFWNDIWLIFNDIIIGSAVGSFLCENSNFLANTLHGKLEYWLVEFPLLALVWLNSWPAGLKLNTELSQFYCHTLLGIVAVWGEVLQQAVFPHLSTIIYTIGILGSLGLTMSVSSLSDLLGVMTIHFHACYVLSATAFSQQLSISGSLWNLFRGKRYNVLRKRKDSWDYDVDQLVLGTILFTLVAFLSPTIITYYTLFALARLIIVLMHAGFDTILVLMNHFPLFALLLRVKNPLRMPGGFTFRINGDDFSPMIEIKSVPFSSIFDHYVYLGSRLASHYHPLRLLRVLLGGGRMSTIPRSYIRLRSVQNRDDKEE</sequence>
<comment type="caution">
    <text evidence="2">The sequence shown here is derived from an EMBL/GenBank/DDBJ whole genome shotgun (WGS) entry which is preliminary data.</text>
</comment>
<dbReference type="Pfam" id="PF05024">
    <property type="entry name" value="Gpi1"/>
    <property type="match status" value="1"/>
</dbReference>
<dbReference type="AlphaFoldDB" id="A0AAW0GV04"/>
<feature type="transmembrane region" description="Helical" evidence="1">
    <location>
        <begin position="393"/>
        <end position="420"/>
    </location>
</feature>
<dbReference type="GO" id="GO:0005783">
    <property type="term" value="C:endoplasmic reticulum"/>
    <property type="evidence" value="ECO:0007669"/>
    <property type="project" value="TreeGrafter"/>
</dbReference>
<dbReference type="EMBL" id="JASBNA010000003">
    <property type="protein sequence ID" value="KAK7693220.1"/>
    <property type="molecule type" value="Genomic_DNA"/>
</dbReference>